<proteinExistence type="predicted"/>
<accession>A0A6A5YR34</accession>
<dbReference type="Proteomes" id="UP000799770">
    <property type="component" value="Unassembled WGS sequence"/>
</dbReference>
<evidence type="ECO:0000313" key="1">
    <source>
        <dbReference type="EMBL" id="KAF2109480.1"/>
    </source>
</evidence>
<gene>
    <name evidence="1" type="ORF">BDV96DRAFT_651913</name>
</gene>
<dbReference type="EMBL" id="ML977342">
    <property type="protein sequence ID" value="KAF2109480.1"/>
    <property type="molecule type" value="Genomic_DNA"/>
</dbReference>
<protein>
    <submittedName>
        <fullName evidence="1">Uncharacterized protein</fullName>
    </submittedName>
</protein>
<name>A0A6A5YR34_9PLEO</name>
<reference evidence="1" key="1">
    <citation type="journal article" date="2020" name="Stud. Mycol.">
        <title>101 Dothideomycetes genomes: a test case for predicting lifestyles and emergence of pathogens.</title>
        <authorList>
            <person name="Haridas S."/>
            <person name="Albert R."/>
            <person name="Binder M."/>
            <person name="Bloem J."/>
            <person name="Labutti K."/>
            <person name="Salamov A."/>
            <person name="Andreopoulos B."/>
            <person name="Baker S."/>
            <person name="Barry K."/>
            <person name="Bills G."/>
            <person name="Bluhm B."/>
            <person name="Cannon C."/>
            <person name="Castanera R."/>
            <person name="Culley D."/>
            <person name="Daum C."/>
            <person name="Ezra D."/>
            <person name="Gonzalez J."/>
            <person name="Henrissat B."/>
            <person name="Kuo A."/>
            <person name="Liang C."/>
            <person name="Lipzen A."/>
            <person name="Lutzoni F."/>
            <person name="Magnuson J."/>
            <person name="Mondo S."/>
            <person name="Nolan M."/>
            <person name="Ohm R."/>
            <person name="Pangilinan J."/>
            <person name="Park H.-J."/>
            <person name="Ramirez L."/>
            <person name="Alfaro M."/>
            <person name="Sun H."/>
            <person name="Tritt A."/>
            <person name="Yoshinaga Y."/>
            <person name="Zwiers L.-H."/>
            <person name="Turgeon B."/>
            <person name="Goodwin S."/>
            <person name="Spatafora J."/>
            <person name="Crous P."/>
            <person name="Grigoriev I."/>
        </authorList>
    </citation>
    <scope>NUCLEOTIDE SEQUENCE</scope>
    <source>
        <strain evidence="1">CBS 627.86</strain>
    </source>
</reference>
<evidence type="ECO:0000313" key="2">
    <source>
        <dbReference type="Proteomes" id="UP000799770"/>
    </source>
</evidence>
<dbReference type="AlphaFoldDB" id="A0A6A5YR34"/>
<keyword evidence="2" id="KW-1185">Reference proteome</keyword>
<sequence>MSVVTMLGTIHFRRAAATPGQTRDSSVAGHSSTIEPRDDFAAKADVAAVFYPRRASYGWSNGRAGLFRGNLRYTASRSRDLDRRDQRLARGLGATAGVERGVPVLGEEELTVESQMVAATAA</sequence>
<organism evidence="1 2">
    <name type="scientific">Lophiotrema nucula</name>
    <dbReference type="NCBI Taxonomy" id="690887"/>
    <lineage>
        <taxon>Eukaryota</taxon>
        <taxon>Fungi</taxon>
        <taxon>Dikarya</taxon>
        <taxon>Ascomycota</taxon>
        <taxon>Pezizomycotina</taxon>
        <taxon>Dothideomycetes</taxon>
        <taxon>Pleosporomycetidae</taxon>
        <taxon>Pleosporales</taxon>
        <taxon>Lophiotremataceae</taxon>
        <taxon>Lophiotrema</taxon>
    </lineage>
</organism>